<gene>
    <name evidence="3" type="ORF">SAMN05443574_107112</name>
</gene>
<evidence type="ECO:0000256" key="1">
    <source>
        <dbReference type="ARBA" id="ARBA00008779"/>
    </source>
</evidence>
<comment type="similarity">
    <text evidence="1">Belongs to the sulfatase family.</text>
</comment>
<reference evidence="3 4" key="1">
    <citation type="submission" date="2016-10" db="EMBL/GenBank/DDBJ databases">
        <authorList>
            <person name="de Groot N.N."/>
        </authorList>
    </citation>
    <scope>NUCLEOTIDE SEQUENCE [LARGE SCALE GENOMIC DNA]</scope>
    <source>
        <strain evidence="3 4">DSM 3756</strain>
    </source>
</reference>
<evidence type="ECO:0000313" key="3">
    <source>
        <dbReference type="EMBL" id="SDW82632.1"/>
    </source>
</evidence>
<feature type="domain" description="Sulfatase N-terminal" evidence="2">
    <location>
        <begin position="7"/>
        <end position="344"/>
    </location>
</feature>
<dbReference type="SUPFAM" id="SSF53649">
    <property type="entry name" value="Alkaline phosphatase-like"/>
    <property type="match status" value="1"/>
</dbReference>
<dbReference type="InterPro" id="IPR050738">
    <property type="entry name" value="Sulfatase"/>
</dbReference>
<dbReference type="PANTHER" id="PTHR42693">
    <property type="entry name" value="ARYLSULFATASE FAMILY MEMBER"/>
    <property type="match status" value="1"/>
</dbReference>
<dbReference type="GO" id="GO:0004065">
    <property type="term" value="F:arylsulfatase activity"/>
    <property type="evidence" value="ECO:0007669"/>
    <property type="project" value="TreeGrafter"/>
</dbReference>
<dbReference type="Proteomes" id="UP000182573">
    <property type="component" value="Unassembled WGS sequence"/>
</dbReference>
<organism evidence="3 4">
    <name type="scientific">Haloarcula vallismortis</name>
    <name type="common">Halobacterium vallismortis</name>
    <dbReference type="NCBI Taxonomy" id="28442"/>
    <lineage>
        <taxon>Archaea</taxon>
        <taxon>Methanobacteriati</taxon>
        <taxon>Methanobacteriota</taxon>
        <taxon>Stenosarchaea group</taxon>
        <taxon>Halobacteria</taxon>
        <taxon>Halobacteriales</taxon>
        <taxon>Haloarculaceae</taxon>
        <taxon>Haloarcula</taxon>
    </lineage>
</organism>
<dbReference type="InterPro" id="IPR000917">
    <property type="entry name" value="Sulfatase_N"/>
</dbReference>
<evidence type="ECO:0000259" key="2">
    <source>
        <dbReference type="Pfam" id="PF00884"/>
    </source>
</evidence>
<evidence type="ECO:0000313" key="4">
    <source>
        <dbReference type="Proteomes" id="UP000182573"/>
    </source>
</evidence>
<dbReference type="STRING" id="28442.SAMN05443574_107112"/>
<dbReference type="AlphaFoldDB" id="A0A1H2WPS4"/>
<dbReference type="EMBL" id="FNOF01000007">
    <property type="protein sequence ID" value="SDW82632.1"/>
    <property type="molecule type" value="Genomic_DNA"/>
</dbReference>
<dbReference type="Pfam" id="PF00884">
    <property type="entry name" value="Sulfatase"/>
    <property type="match status" value="1"/>
</dbReference>
<dbReference type="CDD" id="cd16148">
    <property type="entry name" value="sulfatase_like"/>
    <property type="match status" value="1"/>
</dbReference>
<dbReference type="InterPro" id="IPR017850">
    <property type="entry name" value="Alkaline_phosphatase_core_sf"/>
</dbReference>
<dbReference type="RefSeq" id="WP_074654906.1">
    <property type="nucleotide sequence ID" value="NZ_FNOF01000007.1"/>
</dbReference>
<sequence>MHSPNPPNVVWLTLDSVRADHTTMGGYERDTTPALQRLAADEQGRYFDQCLSHGRYTRVSSSSMLTGTYPSRHQIGYGNQAIPSSITTVAERFQDQSYRTGLISDNLFVSGALGLDRGFDKSACLMPSSLSDLPGTVLQHVGVKSLIEYLVGLRKHSAGFTTDLTKHSRTHLIDSVATEWLSSFESEEPFFLYIHNDQTHRPYTPPLPYRDEFLDNTDLSAEDASETAFRIHDELVDIVANGCDLTEDEWDALYAMYDATLRYVDEWLGEFVEYIQNGPFGETIVVVTSDHGEFFGEHGLLAHKWILDDVLLNVPLVTHGLDVETEGVVQHSDIMATLLGVAGADTDGIQGVDLRHENREYAIAQDHQTNAPETLVSYDADVSIPRLSTTERSVIHDGEYKLRLDGNSQELYRLPDETTDVSAEYPEAHERLADELTEWLESEGQSIDGTARGEFSDDMRSHLADLGYMENELPEDERA</sequence>
<dbReference type="PANTHER" id="PTHR42693:SF33">
    <property type="entry name" value="ARYLSULFATASE"/>
    <property type="match status" value="1"/>
</dbReference>
<accession>A0A1H2WPS4</accession>
<protein>
    <submittedName>
        <fullName evidence="3">Arylsulfatase A</fullName>
    </submittedName>
</protein>
<name>A0A1H2WPS4_HALVA</name>
<dbReference type="Gene3D" id="3.40.720.10">
    <property type="entry name" value="Alkaline Phosphatase, subunit A"/>
    <property type="match status" value="1"/>
</dbReference>
<proteinExistence type="inferred from homology"/>